<dbReference type="AlphaFoldDB" id="A0A6S8ZFM2"/>
<sequence length="418" mass="47122">MKAAVSAEHHLKALINDIRHQSPRTLAFWRVTYEPIYNVLQAFAATDDKDAGKEKANSQLLLTEFQTFLDQLNPLLSQQEKNDADYINYKYPARKESSNKNTTGNSKELSVVFGGKLSDGLPHSISEMLVARLLTVNTYVFTVSRSTISYPLPNNTSHIAKQFLDDDEKGFQDFMDVMKLATTKWNSSENLVFYFTLGQHLGENPFCRNLAAAKNFCAALEVTLSSNQNKNWRVVLTGTDATLPSTHKNSEFTIHKGEEDQEEAILIPTYKIMPYNFVYAMSKLGQYFMVSNTIANLVDRQDLVTEMGPIISKIQRNVEAAGENGNYQAPSGTDDKISMEELDQYSRRIGEIEKELQEHFWIAKGISICYTPLHAKPWTEKALTSTSLSSKAFALEQVVTRMKNAISIEQAVDCHFPV</sequence>
<organism evidence="1">
    <name type="scientific">Ditylum brightwellii</name>
    <dbReference type="NCBI Taxonomy" id="49249"/>
    <lineage>
        <taxon>Eukaryota</taxon>
        <taxon>Sar</taxon>
        <taxon>Stramenopiles</taxon>
        <taxon>Ochrophyta</taxon>
        <taxon>Bacillariophyta</taxon>
        <taxon>Mediophyceae</taxon>
        <taxon>Lithodesmiophycidae</taxon>
        <taxon>Lithodesmiales</taxon>
        <taxon>Lithodesmiaceae</taxon>
        <taxon>Ditylum</taxon>
    </lineage>
</organism>
<gene>
    <name evidence="1" type="ORF">DBRI00130_LOCUS2089</name>
</gene>
<reference evidence="1" key="1">
    <citation type="submission" date="2021-01" db="EMBL/GenBank/DDBJ databases">
        <authorList>
            <person name="Corre E."/>
            <person name="Pelletier E."/>
            <person name="Niang G."/>
            <person name="Scheremetjew M."/>
            <person name="Finn R."/>
            <person name="Kale V."/>
            <person name="Holt S."/>
            <person name="Cochrane G."/>
            <person name="Meng A."/>
            <person name="Brown T."/>
            <person name="Cohen L."/>
        </authorList>
    </citation>
    <scope>NUCLEOTIDE SEQUENCE</scope>
    <source>
        <strain evidence="1">GSO104</strain>
    </source>
</reference>
<dbReference type="EMBL" id="HBNS01002608">
    <property type="protein sequence ID" value="CAE4582130.1"/>
    <property type="molecule type" value="Transcribed_RNA"/>
</dbReference>
<evidence type="ECO:0000313" key="1">
    <source>
        <dbReference type="EMBL" id="CAE4582130.1"/>
    </source>
</evidence>
<protein>
    <submittedName>
        <fullName evidence="1">Uncharacterized protein</fullName>
    </submittedName>
</protein>
<accession>A0A6S8ZFM2</accession>
<name>A0A6S8ZFM2_9STRA</name>
<proteinExistence type="predicted"/>